<dbReference type="KEGG" id="tim:GMBLW1_14440"/>
<proteinExistence type="inferred from homology"/>
<keyword evidence="6" id="KW-0460">Magnesium</keyword>
<dbReference type="InParanoid" id="A0A6C2YM57"/>
<gene>
    <name evidence="6" type="primary">nfi</name>
    <name evidence="8" type="ORF">GMBLW1_14440</name>
</gene>
<comment type="catalytic activity">
    <reaction evidence="6">
        <text>Endonucleolytic cleavage at apurinic or apyrimidinic sites to products with a 5'-phosphate.</text>
        <dbReference type="EC" id="3.1.21.7"/>
    </reaction>
</comment>
<evidence type="ECO:0000313" key="8">
    <source>
        <dbReference type="EMBL" id="VIP02516.1"/>
    </source>
</evidence>
<dbReference type="EMBL" id="LR593887">
    <property type="protein sequence ID" value="VTS01637.1"/>
    <property type="molecule type" value="Genomic_DNA"/>
</dbReference>
<evidence type="ECO:0000256" key="1">
    <source>
        <dbReference type="ARBA" id="ARBA00004496"/>
    </source>
</evidence>
<dbReference type="GO" id="GO:0000287">
    <property type="term" value="F:magnesium ion binding"/>
    <property type="evidence" value="ECO:0007669"/>
    <property type="project" value="UniProtKB-UniRule"/>
</dbReference>
<keyword evidence="6" id="KW-0227">DNA damage</keyword>
<protein>
    <recommendedName>
        <fullName evidence="6">Endonuclease V</fullName>
        <ecNumber evidence="6">3.1.21.7</ecNumber>
    </recommendedName>
    <alternativeName>
        <fullName evidence="6">Deoxyinosine 3'endonuclease</fullName>
    </alternativeName>
    <alternativeName>
        <fullName evidence="6">Deoxyribonuclease V</fullName>
        <shortName evidence="6">DNase V</shortName>
    </alternativeName>
</protein>
<feature type="region of interest" description="Disordered" evidence="7">
    <location>
        <begin position="224"/>
        <end position="252"/>
    </location>
</feature>
<comment type="similarity">
    <text evidence="6">Belongs to the endonuclease V family.</text>
</comment>
<name>A0A6C2YM57_9BACT</name>
<evidence type="ECO:0000256" key="6">
    <source>
        <dbReference type="HAMAP-Rule" id="MF_00801"/>
    </source>
</evidence>
<evidence type="ECO:0000256" key="4">
    <source>
        <dbReference type="ARBA" id="ARBA00022759"/>
    </source>
</evidence>
<dbReference type="Proteomes" id="UP000464378">
    <property type="component" value="Chromosome"/>
</dbReference>
<dbReference type="EC" id="3.1.21.7" evidence="6"/>
<evidence type="ECO:0000256" key="5">
    <source>
        <dbReference type="ARBA" id="ARBA00022801"/>
    </source>
</evidence>
<feature type="compositionally biased region" description="Polar residues" evidence="7">
    <location>
        <begin position="241"/>
        <end position="252"/>
    </location>
</feature>
<dbReference type="EMBL" id="LR586016">
    <property type="protein sequence ID" value="VIP02516.1"/>
    <property type="molecule type" value="Genomic_DNA"/>
</dbReference>
<dbReference type="GO" id="GO:0003727">
    <property type="term" value="F:single-stranded RNA binding"/>
    <property type="evidence" value="ECO:0007669"/>
    <property type="project" value="TreeGrafter"/>
</dbReference>
<reference evidence="8" key="1">
    <citation type="submission" date="2019-04" db="EMBL/GenBank/DDBJ databases">
        <authorList>
            <consortium name="Science for Life Laboratories"/>
        </authorList>
    </citation>
    <scope>NUCLEOTIDE SEQUENCE</scope>
    <source>
        <strain evidence="8">MBLW1</strain>
    </source>
</reference>
<dbReference type="AlphaFoldDB" id="A0A6C2YM57"/>
<feature type="binding site" evidence="6">
    <location>
        <position position="43"/>
    </location>
    <ligand>
        <name>Mg(2+)</name>
        <dbReference type="ChEBI" id="CHEBI:18420"/>
    </ligand>
</feature>
<feature type="site" description="Interaction with target DNA" evidence="6">
    <location>
        <position position="81"/>
    </location>
</feature>
<dbReference type="GO" id="GO:0043737">
    <property type="term" value="F:deoxyribonuclease V activity"/>
    <property type="evidence" value="ECO:0007669"/>
    <property type="project" value="UniProtKB-UniRule"/>
</dbReference>
<feature type="binding site" evidence="6">
    <location>
        <position position="111"/>
    </location>
    <ligand>
        <name>Mg(2+)</name>
        <dbReference type="ChEBI" id="CHEBI:18420"/>
    </ligand>
</feature>
<feature type="compositionally biased region" description="Low complexity" evidence="7">
    <location>
        <begin position="224"/>
        <end position="237"/>
    </location>
</feature>
<keyword evidence="2 6" id="KW-0963">Cytoplasm</keyword>
<dbReference type="InterPro" id="IPR007581">
    <property type="entry name" value="Endonuclease-V"/>
</dbReference>
<sequence length="252" mass="27478">MNFPELHGWDLSATEAVALQRELAQRVDLTPRLGDCRILAGADISYNKFSTTLYATIVVIAWPSGDVLETQDVVAEQTFPYIPGLLSFRELPPFLTAFRRLQTVPDVVICDGQGIAHPRRFGVAAHLGMWLGIPTIGCGKSRLCGTFTPPDLPRGSTSPLMDHDQRIGTVVRTRTGINPLFVSPGHAVSHEQAVEVVLMASPKYRLPETTRLADHRVNLLRQQANAAAAESPAYPDADSSENLLNSDTPEAD</sequence>
<organism evidence="8">
    <name type="scientific">Tuwongella immobilis</name>
    <dbReference type="NCBI Taxonomy" id="692036"/>
    <lineage>
        <taxon>Bacteria</taxon>
        <taxon>Pseudomonadati</taxon>
        <taxon>Planctomycetota</taxon>
        <taxon>Planctomycetia</taxon>
        <taxon>Gemmatales</taxon>
        <taxon>Gemmataceae</taxon>
        <taxon>Tuwongella</taxon>
    </lineage>
</organism>
<dbReference type="GO" id="GO:0006281">
    <property type="term" value="P:DNA repair"/>
    <property type="evidence" value="ECO:0007669"/>
    <property type="project" value="UniProtKB-UniRule"/>
</dbReference>
<dbReference type="PANTHER" id="PTHR28511">
    <property type="entry name" value="ENDONUCLEASE V"/>
    <property type="match status" value="1"/>
</dbReference>
<evidence type="ECO:0000256" key="3">
    <source>
        <dbReference type="ARBA" id="ARBA00022722"/>
    </source>
</evidence>
<dbReference type="FunCoup" id="A0A6C2YM57">
    <property type="interactions" value="349"/>
</dbReference>
<keyword evidence="6" id="KW-0234">DNA repair</keyword>
<dbReference type="CDD" id="cd06559">
    <property type="entry name" value="Endonuclease_V"/>
    <property type="match status" value="1"/>
</dbReference>
<accession>A0A6C2YM57</accession>
<dbReference type="Pfam" id="PF04493">
    <property type="entry name" value="Endonuclease_5"/>
    <property type="match status" value="1"/>
</dbReference>
<keyword evidence="4 6" id="KW-0255">Endonuclease</keyword>
<evidence type="ECO:0000256" key="7">
    <source>
        <dbReference type="SAM" id="MobiDB-lite"/>
    </source>
</evidence>
<keyword evidence="6" id="KW-0479">Metal-binding</keyword>
<comment type="function">
    <text evidence="6">DNA repair enzyme involved in the repair of deaminated bases. Selectively cleaves double-stranded DNA at the second phosphodiester bond 3' to a deoxyinosine leaving behind the intact lesion on the nicked DNA.</text>
</comment>
<dbReference type="Gene3D" id="3.30.2170.10">
    <property type="entry name" value="archaeoglobus fulgidus dsm 4304 superfamily"/>
    <property type="match status" value="1"/>
</dbReference>
<dbReference type="GO" id="GO:0016891">
    <property type="term" value="F:RNA endonuclease activity producing 5'-phosphomonoesters, hydrolytic mechanism"/>
    <property type="evidence" value="ECO:0007669"/>
    <property type="project" value="TreeGrafter"/>
</dbReference>
<keyword evidence="3 6" id="KW-0540">Nuclease</keyword>
<dbReference type="GO" id="GO:0005737">
    <property type="term" value="C:cytoplasm"/>
    <property type="evidence" value="ECO:0007669"/>
    <property type="project" value="UniProtKB-SubCell"/>
</dbReference>
<dbReference type="RefSeq" id="WP_162657686.1">
    <property type="nucleotide sequence ID" value="NZ_LR593887.1"/>
</dbReference>
<comment type="cofactor">
    <cofactor evidence="6">
        <name>Mg(2+)</name>
        <dbReference type="ChEBI" id="CHEBI:18420"/>
    </cofactor>
</comment>
<dbReference type="PANTHER" id="PTHR28511:SF1">
    <property type="entry name" value="ENDONUCLEASE V"/>
    <property type="match status" value="1"/>
</dbReference>
<dbReference type="NCBIfam" id="NF008629">
    <property type="entry name" value="PRK11617.1"/>
    <property type="match status" value="1"/>
</dbReference>
<comment type="subcellular location">
    <subcellularLocation>
        <location evidence="1 6">Cytoplasm</location>
    </subcellularLocation>
</comment>
<evidence type="ECO:0000313" key="9">
    <source>
        <dbReference type="Proteomes" id="UP000464378"/>
    </source>
</evidence>
<evidence type="ECO:0000256" key="2">
    <source>
        <dbReference type="ARBA" id="ARBA00022490"/>
    </source>
</evidence>
<keyword evidence="5 6" id="KW-0378">Hydrolase</keyword>
<dbReference type="HAMAP" id="MF_00801">
    <property type="entry name" value="Endonuclease_5"/>
    <property type="match status" value="1"/>
</dbReference>
<keyword evidence="9" id="KW-1185">Reference proteome</keyword>